<proteinExistence type="inferred from homology"/>
<dbReference type="GO" id="GO:0008360">
    <property type="term" value="P:regulation of cell shape"/>
    <property type="evidence" value="ECO:0007669"/>
    <property type="project" value="UniProtKB-UniRule"/>
</dbReference>
<comment type="function">
    <text evidence="8">Involved in formation of the rod shape of the cell. May also contribute to regulation of formation of penicillin-binding proteins.</text>
</comment>
<name>A0A2K8KRR6_9GAMM</name>
<dbReference type="InterPro" id="IPR007227">
    <property type="entry name" value="Cell_shape_determining_MreD"/>
</dbReference>
<evidence type="ECO:0000256" key="9">
    <source>
        <dbReference type="SAM" id="Phobius"/>
    </source>
</evidence>
<feature type="transmembrane region" description="Helical" evidence="9">
    <location>
        <begin position="6"/>
        <end position="27"/>
    </location>
</feature>
<organism evidence="10 11">
    <name type="scientific">Reinekea forsetii</name>
    <dbReference type="NCBI Taxonomy" id="1336806"/>
    <lineage>
        <taxon>Bacteria</taxon>
        <taxon>Pseudomonadati</taxon>
        <taxon>Pseudomonadota</taxon>
        <taxon>Gammaproteobacteria</taxon>
        <taxon>Oceanospirillales</taxon>
        <taxon>Saccharospirillaceae</taxon>
        <taxon>Reinekea</taxon>
    </lineage>
</organism>
<feature type="transmembrane region" description="Helical" evidence="9">
    <location>
        <begin position="74"/>
        <end position="92"/>
    </location>
</feature>
<feature type="transmembrane region" description="Helical" evidence="9">
    <location>
        <begin position="39"/>
        <end position="62"/>
    </location>
</feature>
<dbReference type="PIRSF" id="PIRSF018472">
    <property type="entry name" value="MreD_proteobac"/>
    <property type="match status" value="1"/>
</dbReference>
<comment type="similarity">
    <text evidence="2 8">Belongs to the MreD family.</text>
</comment>
<keyword evidence="8" id="KW-0997">Cell inner membrane</keyword>
<evidence type="ECO:0000256" key="1">
    <source>
        <dbReference type="ARBA" id="ARBA00004651"/>
    </source>
</evidence>
<gene>
    <name evidence="10" type="primary">mreD</name>
    <name evidence="10" type="ORF">REIFOR_02294</name>
</gene>
<evidence type="ECO:0000256" key="8">
    <source>
        <dbReference type="PIRNR" id="PIRNR018472"/>
    </source>
</evidence>
<evidence type="ECO:0000313" key="11">
    <source>
        <dbReference type="Proteomes" id="UP000229757"/>
    </source>
</evidence>
<keyword evidence="3 8" id="KW-1003">Cell membrane</keyword>
<dbReference type="AlphaFoldDB" id="A0A2K8KRR6"/>
<dbReference type="PANTHER" id="PTHR37484">
    <property type="entry name" value="ROD SHAPE-DETERMINING PROTEIN MRED"/>
    <property type="match status" value="1"/>
</dbReference>
<evidence type="ECO:0000256" key="4">
    <source>
        <dbReference type="ARBA" id="ARBA00022692"/>
    </source>
</evidence>
<evidence type="ECO:0000256" key="6">
    <source>
        <dbReference type="ARBA" id="ARBA00022989"/>
    </source>
</evidence>
<dbReference type="Proteomes" id="UP000229757">
    <property type="component" value="Chromosome"/>
</dbReference>
<keyword evidence="7 8" id="KW-0472">Membrane</keyword>
<dbReference type="InterPro" id="IPR026034">
    <property type="entry name" value="MreD_proteobac"/>
</dbReference>
<dbReference type="EMBL" id="CP011797">
    <property type="protein sequence ID" value="ATX77425.1"/>
    <property type="molecule type" value="Genomic_DNA"/>
</dbReference>
<dbReference type="GO" id="GO:0005886">
    <property type="term" value="C:plasma membrane"/>
    <property type="evidence" value="ECO:0007669"/>
    <property type="project" value="UniProtKB-SubCell"/>
</dbReference>
<keyword evidence="4 9" id="KW-0812">Transmembrane</keyword>
<dbReference type="RefSeq" id="WP_100257681.1">
    <property type="nucleotide sequence ID" value="NZ_CP011797.1"/>
</dbReference>
<evidence type="ECO:0000256" key="3">
    <source>
        <dbReference type="ARBA" id="ARBA00022475"/>
    </source>
</evidence>
<reference evidence="10 11" key="1">
    <citation type="journal article" date="2017" name="Environ. Microbiol.">
        <title>Genomic and physiological analyses of 'Reinekea forsetii' reveal a versatile opportunistic lifestyle during spring algae blooms.</title>
        <authorList>
            <person name="Avci B."/>
            <person name="Hahnke R.L."/>
            <person name="Chafee M."/>
            <person name="Fischer T."/>
            <person name="Gruber-Vodicka H."/>
            <person name="Tegetmeyer H.E."/>
            <person name="Harder J."/>
            <person name="Fuchs B.M."/>
            <person name="Amann R.I."/>
            <person name="Teeling H."/>
        </authorList>
    </citation>
    <scope>NUCLEOTIDE SEQUENCE [LARGE SCALE GENOMIC DNA]</scope>
    <source>
        <strain evidence="10 11">Hel1_31_D35</strain>
    </source>
</reference>
<dbReference type="OrthoDB" id="6647425at2"/>
<dbReference type="PANTHER" id="PTHR37484:SF1">
    <property type="entry name" value="ROD SHAPE-DETERMINING PROTEIN MRED"/>
    <property type="match status" value="1"/>
</dbReference>
<protein>
    <recommendedName>
        <fullName evidence="8">Rod shape-determining protein MreD</fullName>
    </recommendedName>
</protein>
<dbReference type="NCBIfam" id="TIGR03426">
    <property type="entry name" value="shape_MreD"/>
    <property type="match status" value="1"/>
</dbReference>
<keyword evidence="6 9" id="KW-1133">Transmembrane helix</keyword>
<evidence type="ECO:0000256" key="5">
    <source>
        <dbReference type="ARBA" id="ARBA00022960"/>
    </source>
</evidence>
<comment type="subcellular location">
    <subcellularLocation>
        <location evidence="8">Cell inner membrane</location>
    </subcellularLocation>
    <subcellularLocation>
        <location evidence="1">Cell membrane</location>
        <topology evidence="1">Multi-pass membrane protein</topology>
    </subcellularLocation>
</comment>
<feature type="transmembrane region" description="Helical" evidence="9">
    <location>
        <begin position="133"/>
        <end position="152"/>
    </location>
</feature>
<accession>A0A2K8KRR6</accession>
<evidence type="ECO:0000256" key="2">
    <source>
        <dbReference type="ARBA" id="ARBA00007776"/>
    </source>
</evidence>
<dbReference type="KEGG" id="rfo:REIFOR_02294"/>
<dbReference type="Pfam" id="PF04093">
    <property type="entry name" value="MreD"/>
    <property type="match status" value="1"/>
</dbReference>
<keyword evidence="5 8" id="KW-0133">Cell shape</keyword>
<evidence type="ECO:0000313" key="10">
    <source>
        <dbReference type="EMBL" id="ATX77425.1"/>
    </source>
</evidence>
<keyword evidence="11" id="KW-1185">Reference proteome</keyword>
<sequence length="162" mass="18143">MKAKPAHGLWLIGLSFFVAFYLAALSLPGRFEIARPDWVGLMIIFWVLIVPERFGILMAFLVGLFYDTLMGTTLGLYGLVFAALAYTVLLLSVRLRMYPLGQQALAIFCLIGATHMLSQWLKTALMSVVSGEIHIWPALTSALLWPWVYGLLQALQLRARVQ</sequence>
<evidence type="ECO:0000256" key="7">
    <source>
        <dbReference type="ARBA" id="ARBA00023136"/>
    </source>
</evidence>